<organism evidence="3 4">
    <name type="scientific">Nocardia panacis</name>
    <dbReference type="NCBI Taxonomy" id="2340916"/>
    <lineage>
        <taxon>Bacteria</taxon>
        <taxon>Bacillati</taxon>
        <taxon>Actinomycetota</taxon>
        <taxon>Actinomycetes</taxon>
        <taxon>Mycobacteriales</taxon>
        <taxon>Nocardiaceae</taxon>
        <taxon>Nocardia</taxon>
    </lineage>
</organism>
<dbReference type="SUPFAM" id="SSF53720">
    <property type="entry name" value="ALDH-like"/>
    <property type="match status" value="1"/>
</dbReference>
<dbReference type="InterPro" id="IPR016163">
    <property type="entry name" value="Ald_DH_C"/>
</dbReference>
<evidence type="ECO:0000313" key="3">
    <source>
        <dbReference type="EMBL" id="RJO78841.1"/>
    </source>
</evidence>
<reference evidence="3 4" key="1">
    <citation type="submission" date="2018-09" db="EMBL/GenBank/DDBJ databases">
        <title>YIM PH21274 draft genome.</title>
        <authorList>
            <person name="Miao C."/>
        </authorList>
    </citation>
    <scope>NUCLEOTIDE SEQUENCE [LARGE SCALE GENOMIC DNA]</scope>
    <source>
        <strain evidence="3 4">YIM PH 21724</strain>
    </source>
</reference>
<dbReference type="Proteomes" id="UP000266677">
    <property type="component" value="Unassembled WGS sequence"/>
</dbReference>
<comment type="caution">
    <text evidence="3">The sequence shown here is derived from an EMBL/GenBank/DDBJ whole genome shotgun (WGS) entry which is preliminary data.</text>
</comment>
<dbReference type="GO" id="GO:0016620">
    <property type="term" value="F:oxidoreductase activity, acting on the aldehyde or oxo group of donors, NAD or NADP as acceptor"/>
    <property type="evidence" value="ECO:0007669"/>
    <property type="project" value="InterPro"/>
</dbReference>
<dbReference type="EMBL" id="QZFU01000012">
    <property type="protein sequence ID" value="RJO78841.1"/>
    <property type="molecule type" value="Genomic_DNA"/>
</dbReference>
<dbReference type="Gene3D" id="3.40.309.10">
    <property type="entry name" value="Aldehyde Dehydrogenase, Chain A, domain 2"/>
    <property type="match status" value="1"/>
</dbReference>
<dbReference type="PANTHER" id="PTHR43353">
    <property type="entry name" value="SUCCINATE-SEMIALDEHYDE DEHYDROGENASE, MITOCHONDRIAL"/>
    <property type="match status" value="1"/>
</dbReference>
<dbReference type="InterPro" id="IPR050740">
    <property type="entry name" value="Aldehyde_DH_Superfamily"/>
</dbReference>
<dbReference type="CDD" id="cd07129">
    <property type="entry name" value="ALDH_KGSADH"/>
    <property type="match status" value="1"/>
</dbReference>
<dbReference type="Gene3D" id="3.40.605.10">
    <property type="entry name" value="Aldehyde Dehydrogenase, Chain A, domain 1"/>
    <property type="match status" value="1"/>
</dbReference>
<accession>A0A3A4KUR8</accession>
<protein>
    <submittedName>
        <fullName evidence="3">Aldehyde dehydrogenase (NADP(+))</fullName>
    </submittedName>
</protein>
<dbReference type="RefSeq" id="WP_120038354.1">
    <property type="nucleotide sequence ID" value="NZ_QZFU01000012.1"/>
</dbReference>
<feature type="domain" description="Aldehyde dehydrogenase" evidence="2">
    <location>
        <begin position="4"/>
        <end position="297"/>
    </location>
</feature>
<name>A0A3A4KUR8_9NOCA</name>
<dbReference type="PANTHER" id="PTHR43353:SF3">
    <property type="entry name" value="ALDEHYDE DEHYDROGENASE-RELATED"/>
    <property type="match status" value="1"/>
</dbReference>
<evidence type="ECO:0000313" key="4">
    <source>
        <dbReference type="Proteomes" id="UP000266677"/>
    </source>
</evidence>
<gene>
    <name evidence="3" type="ORF">D5S18_04810</name>
</gene>
<dbReference type="InterPro" id="IPR015590">
    <property type="entry name" value="Aldehyde_DH_dom"/>
</dbReference>
<proteinExistence type="predicted"/>
<evidence type="ECO:0000259" key="2">
    <source>
        <dbReference type="Pfam" id="PF00171"/>
    </source>
</evidence>
<sequence>MIETTPQQVDAIVAAAAAAAGPWAAMELTERAAALIAIADRLDAHTEELIEAAGRETHLPEASLRRELTRTTFQLRLFAQVVRAGEFLDVRVDPADPQWPMGVPRPDLRRMKVPLGPVVNFAAGNFPFTLSVAGGDTASALAAGCPVVVKAHPGHPELSRLTARLVEEALVETSAPLGVFGIVYGQDAGVRVLTHPAIAAAAFTGSTAGGRALFDLASRRSVPIPFYGELGSINPVFVTSEAAEARAAEIAAGLFASVSFNSGQLCTKPNVVAVPEDSALLREVRAAATVPVGELLNDAIAAGFAGSVERMSANPGVEVLRDAPDSVRLLSTEAKTVLADPTLVHEMFGPATLLVRYRDDAELRELAASFDGQLTISIFGETSDDTARTLIALAAAKAGRVLWNSWPTGVSVTYAQQHGGPYPATTAPGTTSMGTAAIERFLRPVVFQSVPDELLPRELRAENPLSIPRSVNGSRPR</sequence>
<dbReference type="Pfam" id="PF00171">
    <property type="entry name" value="Aldedh"/>
    <property type="match status" value="1"/>
</dbReference>
<dbReference type="OrthoDB" id="9770537at2"/>
<keyword evidence="4" id="KW-1185">Reference proteome</keyword>
<evidence type="ECO:0000256" key="1">
    <source>
        <dbReference type="ARBA" id="ARBA00023002"/>
    </source>
</evidence>
<keyword evidence="1" id="KW-0560">Oxidoreductase</keyword>
<dbReference type="AlphaFoldDB" id="A0A3A4KUR8"/>
<dbReference type="InterPro" id="IPR016161">
    <property type="entry name" value="Ald_DH/histidinol_DH"/>
</dbReference>
<dbReference type="InterPro" id="IPR016162">
    <property type="entry name" value="Ald_DH_N"/>
</dbReference>
<dbReference type="InterPro" id="IPR044151">
    <property type="entry name" value="ALDH_KGSADH"/>
</dbReference>